<sequence length="116" mass="12916">SFRDDQDDDLLMKESFETETQDDVRRSLTYSATNLVPAPTSPRKRNEDSLYSPNRHENSSPLSLRESNRSLPSSPKFKESGHTSPYKSVSLDQPDSEFGLGLGIYQEATIAVSSSS</sequence>
<protein>
    <submittedName>
        <fullName evidence="2">Sodium channel protein type 1 subunit alpha</fullName>
    </submittedName>
</protein>
<name>A0A0A9YCB3_LYGHE</name>
<organism evidence="2">
    <name type="scientific">Lygus hesperus</name>
    <name type="common">Western plant bug</name>
    <dbReference type="NCBI Taxonomy" id="30085"/>
    <lineage>
        <taxon>Eukaryota</taxon>
        <taxon>Metazoa</taxon>
        <taxon>Ecdysozoa</taxon>
        <taxon>Arthropoda</taxon>
        <taxon>Hexapoda</taxon>
        <taxon>Insecta</taxon>
        <taxon>Pterygota</taxon>
        <taxon>Neoptera</taxon>
        <taxon>Paraneoptera</taxon>
        <taxon>Hemiptera</taxon>
        <taxon>Heteroptera</taxon>
        <taxon>Panheteroptera</taxon>
        <taxon>Cimicomorpha</taxon>
        <taxon>Miridae</taxon>
        <taxon>Mirini</taxon>
        <taxon>Lygus</taxon>
    </lineage>
</organism>
<feature type="non-terminal residue" evidence="2">
    <location>
        <position position="116"/>
    </location>
</feature>
<proteinExistence type="predicted"/>
<feature type="compositionally biased region" description="Basic and acidic residues" evidence="1">
    <location>
        <begin position="44"/>
        <end position="58"/>
    </location>
</feature>
<evidence type="ECO:0000256" key="1">
    <source>
        <dbReference type="SAM" id="MobiDB-lite"/>
    </source>
</evidence>
<keyword evidence="2" id="KW-0813">Transport</keyword>
<accession>A0A0A9YCB3</accession>
<evidence type="ECO:0000313" key="2">
    <source>
        <dbReference type="EMBL" id="JAG29809.1"/>
    </source>
</evidence>
<feature type="non-terminal residue" evidence="2">
    <location>
        <position position="1"/>
    </location>
</feature>
<keyword evidence="2" id="KW-0406">Ion transport</keyword>
<feature type="region of interest" description="Disordered" evidence="1">
    <location>
        <begin position="1"/>
        <end position="98"/>
    </location>
</feature>
<feature type="compositionally biased region" description="Polar residues" evidence="1">
    <location>
        <begin position="82"/>
        <end position="93"/>
    </location>
</feature>
<dbReference type="AlphaFoldDB" id="A0A0A9YCB3"/>
<feature type="compositionally biased region" description="Basic and acidic residues" evidence="1">
    <location>
        <begin position="1"/>
        <end position="26"/>
    </location>
</feature>
<reference evidence="2" key="1">
    <citation type="journal article" date="2014" name="PLoS ONE">
        <title>Transcriptome-Based Identification of ABC Transporters in the Western Tarnished Plant Bug Lygus hesperus.</title>
        <authorList>
            <person name="Hull J.J."/>
            <person name="Chaney K."/>
            <person name="Geib S.M."/>
            <person name="Fabrick J.A."/>
            <person name="Brent C.S."/>
            <person name="Walsh D."/>
            <person name="Lavine L.C."/>
        </authorList>
    </citation>
    <scope>NUCLEOTIDE SEQUENCE</scope>
</reference>
<gene>
    <name evidence="2" type="primary">Scn1a</name>
    <name evidence="2" type="ORF">CM83_104395</name>
</gene>
<dbReference type="GO" id="GO:0034220">
    <property type="term" value="P:monoatomic ion transmembrane transport"/>
    <property type="evidence" value="ECO:0007669"/>
    <property type="project" value="UniProtKB-KW"/>
</dbReference>
<reference evidence="2" key="2">
    <citation type="submission" date="2014-07" db="EMBL/GenBank/DDBJ databases">
        <authorList>
            <person name="Hull J."/>
        </authorList>
    </citation>
    <scope>NUCLEOTIDE SEQUENCE</scope>
</reference>
<keyword evidence="2" id="KW-0407">Ion channel</keyword>
<dbReference type="EMBL" id="GBHO01013795">
    <property type="protein sequence ID" value="JAG29809.1"/>
    <property type="molecule type" value="Transcribed_RNA"/>
</dbReference>